<dbReference type="Proteomes" id="UP000555407">
    <property type="component" value="Unassembled WGS sequence"/>
</dbReference>
<protein>
    <submittedName>
        <fullName evidence="3">Uncharacterized protein (DUF305 family)</fullName>
    </submittedName>
</protein>
<dbReference type="Gene3D" id="1.20.1260.10">
    <property type="match status" value="1"/>
</dbReference>
<dbReference type="PANTHER" id="PTHR36933">
    <property type="entry name" value="SLL0788 PROTEIN"/>
    <property type="match status" value="1"/>
</dbReference>
<feature type="chain" id="PRO_5038533746" evidence="1">
    <location>
        <begin position="18"/>
        <end position="183"/>
    </location>
</feature>
<dbReference type="RefSeq" id="WP_238350421.1">
    <property type="nucleotide sequence ID" value="NZ_JAASRO010000001.1"/>
</dbReference>
<dbReference type="Pfam" id="PF03713">
    <property type="entry name" value="DUF305"/>
    <property type="match status" value="1"/>
</dbReference>
<evidence type="ECO:0000313" key="4">
    <source>
        <dbReference type="Proteomes" id="UP000555407"/>
    </source>
</evidence>
<dbReference type="EMBL" id="JAASRO010000001">
    <property type="protein sequence ID" value="NIK58550.1"/>
    <property type="molecule type" value="Genomic_DNA"/>
</dbReference>
<gene>
    <name evidence="3" type="ORF">BJY22_004267</name>
</gene>
<dbReference type="PANTHER" id="PTHR36933:SF1">
    <property type="entry name" value="SLL0788 PROTEIN"/>
    <property type="match status" value="1"/>
</dbReference>
<keyword evidence="1" id="KW-0732">Signal</keyword>
<comment type="caution">
    <text evidence="3">The sequence shown here is derived from an EMBL/GenBank/DDBJ whole genome shotgun (WGS) entry which is preliminary data.</text>
</comment>
<evidence type="ECO:0000256" key="1">
    <source>
        <dbReference type="SAM" id="SignalP"/>
    </source>
</evidence>
<feature type="domain" description="DUF305" evidence="2">
    <location>
        <begin position="37"/>
        <end position="178"/>
    </location>
</feature>
<sequence>MVLVASVLLVLSAAACGEDGGGASSASTPVADFNEADVRFASEMILHHQQAVQLASMAGYQARSAQVKRLAATVGAAQEPEIKTLSAWLAGWGKPTPQQAHGHDEELPGMMTQDELHDLGDVPGAAFDRAWAQWMIKHHQGAIAMAKAQQTAGKSPAAVALAKKIELTRTKEITTLRQHSSTR</sequence>
<dbReference type="AlphaFoldDB" id="A0A7X6A254"/>
<keyword evidence="4" id="KW-1185">Reference proteome</keyword>
<dbReference type="InterPro" id="IPR005183">
    <property type="entry name" value="DUF305_CopM-like"/>
</dbReference>
<accession>A0A7X6A254</accession>
<name>A0A7X6A254_9ACTN</name>
<evidence type="ECO:0000313" key="3">
    <source>
        <dbReference type="EMBL" id="NIK58550.1"/>
    </source>
</evidence>
<dbReference type="InterPro" id="IPR012347">
    <property type="entry name" value="Ferritin-like"/>
</dbReference>
<evidence type="ECO:0000259" key="2">
    <source>
        <dbReference type="Pfam" id="PF03713"/>
    </source>
</evidence>
<proteinExistence type="predicted"/>
<organism evidence="3 4">
    <name type="scientific">Kribbella shirazensis</name>
    <dbReference type="NCBI Taxonomy" id="1105143"/>
    <lineage>
        <taxon>Bacteria</taxon>
        <taxon>Bacillati</taxon>
        <taxon>Actinomycetota</taxon>
        <taxon>Actinomycetes</taxon>
        <taxon>Propionibacteriales</taxon>
        <taxon>Kribbellaceae</taxon>
        <taxon>Kribbella</taxon>
    </lineage>
</organism>
<feature type="signal peptide" evidence="1">
    <location>
        <begin position="1"/>
        <end position="17"/>
    </location>
</feature>
<reference evidence="3 4" key="1">
    <citation type="submission" date="2020-03" db="EMBL/GenBank/DDBJ databases">
        <title>Sequencing the genomes of 1000 actinobacteria strains.</title>
        <authorList>
            <person name="Klenk H.-P."/>
        </authorList>
    </citation>
    <scope>NUCLEOTIDE SEQUENCE [LARGE SCALE GENOMIC DNA]</scope>
    <source>
        <strain evidence="3 4">DSM 45490</strain>
    </source>
</reference>